<dbReference type="PIRSF" id="PIRSF006621">
    <property type="entry name" value="Dus"/>
    <property type="match status" value="1"/>
</dbReference>
<dbReference type="GO" id="GO:0000049">
    <property type="term" value="F:tRNA binding"/>
    <property type="evidence" value="ECO:0007669"/>
    <property type="project" value="UniProtKB-KW"/>
</dbReference>
<dbReference type="Gene3D" id="3.20.20.70">
    <property type="entry name" value="Aldolase class I"/>
    <property type="match status" value="1"/>
</dbReference>
<comment type="catalytic activity">
    <reaction evidence="11">
        <text>a 5,6-dihydrouridine in tRNA + NAD(+) = a uridine in tRNA + NADH + H(+)</text>
        <dbReference type="Rhea" id="RHEA:54452"/>
        <dbReference type="Rhea" id="RHEA-COMP:13339"/>
        <dbReference type="Rhea" id="RHEA-COMP:13887"/>
        <dbReference type="ChEBI" id="CHEBI:15378"/>
        <dbReference type="ChEBI" id="CHEBI:57540"/>
        <dbReference type="ChEBI" id="CHEBI:57945"/>
        <dbReference type="ChEBI" id="CHEBI:65315"/>
        <dbReference type="ChEBI" id="CHEBI:74443"/>
    </reaction>
</comment>
<comment type="similarity">
    <text evidence="12">Belongs to the dus family.</text>
</comment>
<evidence type="ECO:0000256" key="8">
    <source>
        <dbReference type="ARBA" id="ARBA00022884"/>
    </source>
</evidence>
<dbReference type="PANTHER" id="PTHR45846">
    <property type="entry name" value="TRNA-DIHYDROURIDINE(47) SYNTHASE [NAD(P)(+)]-LIKE"/>
    <property type="match status" value="1"/>
</dbReference>
<evidence type="ECO:0000313" key="17">
    <source>
        <dbReference type="Proteomes" id="UP000824202"/>
    </source>
</evidence>
<keyword evidence="8" id="KW-0694">RNA-binding</keyword>
<reference evidence="16" key="2">
    <citation type="submission" date="2021-04" db="EMBL/GenBank/DDBJ databases">
        <authorList>
            <person name="Gilroy R."/>
        </authorList>
    </citation>
    <scope>NUCLEOTIDE SEQUENCE</scope>
    <source>
        <strain evidence="16">23274</strain>
    </source>
</reference>
<sequence length="329" mass="37287">MKIAGVEVGERPLVLAPMEDVTNPPFRKFCKAFGADWLYSEFVSADALVRSVNKSLKKLTIDDSERPVTIQIYGRFVDSMVEAARIVEEVQPDFIDLNFGCPVKRVAQKGAGAGLLRDVPLMVEMARQVVNAVKLPVTAKTRLGWDSEHIIIEDIAERLQDVGIRALAIHGRTRAQMYTGEADWEPIARVKSNPRITIPIIGNGDVTSPERAAEAFDKYGVDAVMIGRAAIGRPWIFRQIKHYFATGELLPDLSVREQIEIIKEQIRLSVEWIDEVRGLLHMRRHMAAMFKGLPHFRDLRIRMLQAPNLEELWQVFDEIAARYGDMRET</sequence>
<dbReference type="Proteomes" id="UP000824202">
    <property type="component" value="Unassembled WGS sequence"/>
</dbReference>
<keyword evidence="4 12" id="KW-0285">Flavoprotein</keyword>
<organism evidence="16 17">
    <name type="scientific">Candidatus Odoribacter faecigallinarum</name>
    <dbReference type="NCBI Taxonomy" id="2838706"/>
    <lineage>
        <taxon>Bacteria</taxon>
        <taxon>Pseudomonadati</taxon>
        <taxon>Bacteroidota</taxon>
        <taxon>Bacteroidia</taxon>
        <taxon>Bacteroidales</taxon>
        <taxon>Odoribacteraceae</taxon>
        <taxon>Odoribacter</taxon>
    </lineage>
</organism>
<dbReference type="InterPro" id="IPR004652">
    <property type="entry name" value="DusB-like"/>
</dbReference>
<proteinExistence type="inferred from homology"/>
<dbReference type="EMBL" id="DXFT01000017">
    <property type="protein sequence ID" value="HIX02648.1"/>
    <property type="molecule type" value="Genomic_DNA"/>
</dbReference>
<dbReference type="InterPro" id="IPR018517">
    <property type="entry name" value="tRNA_hU_synthase_CS"/>
</dbReference>
<evidence type="ECO:0000256" key="14">
    <source>
        <dbReference type="PIRSR" id="PIRSR006621-2"/>
    </source>
</evidence>
<dbReference type="EC" id="1.3.1.-" evidence="12"/>
<dbReference type="AlphaFoldDB" id="A0A9D2AAI9"/>
<gene>
    <name evidence="16" type="primary">dusB</name>
    <name evidence="16" type="ORF">H9863_00825</name>
</gene>
<dbReference type="CDD" id="cd02801">
    <property type="entry name" value="DUS_like_FMN"/>
    <property type="match status" value="1"/>
</dbReference>
<dbReference type="SUPFAM" id="SSF51395">
    <property type="entry name" value="FMN-linked oxidoreductases"/>
    <property type="match status" value="1"/>
</dbReference>
<feature type="binding site" evidence="14">
    <location>
        <begin position="227"/>
        <end position="228"/>
    </location>
    <ligand>
        <name>FMN</name>
        <dbReference type="ChEBI" id="CHEBI:58210"/>
    </ligand>
</feature>
<feature type="binding site" evidence="14">
    <location>
        <position position="170"/>
    </location>
    <ligand>
        <name>FMN</name>
        <dbReference type="ChEBI" id="CHEBI:58210"/>
    </ligand>
</feature>
<reference evidence="16" key="1">
    <citation type="journal article" date="2021" name="PeerJ">
        <title>Extensive microbial diversity within the chicken gut microbiome revealed by metagenomics and culture.</title>
        <authorList>
            <person name="Gilroy R."/>
            <person name="Ravi A."/>
            <person name="Getino M."/>
            <person name="Pursley I."/>
            <person name="Horton D.L."/>
            <person name="Alikhan N.F."/>
            <person name="Baker D."/>
            <person name="Gharbi K."/>
            <person name="Hall N."/>
            <person name="Watson M."/>
            <person name="Adriaenssens E.M."/>
            <person name="Foster-Nyarko E."/>
            <person name="Jarju S."/>
            <person name="Secka A."/>
            <person name="Antonio M."/>
            <person name="Oren A."/>
            <person name="Chaudhuri R.R."/>
            <person name="La Ragione R."/>
            <person name="Hildebrand F."/>
            <person name="Pallen M.J."/>
        </authorList>
    </citation>
    <scope>NUCLEOTIDE SEQUENCE</scope>
    <source>
        <strain evidence="16">23274</strain>
    </source>
</reference>
<keyword evidence="3" id="KW-0820">tRNA-binding</keyword>
<comment type="catalytic activity">
    <reaction evidence="10">
        <text>a 5,6-dihydrouridine in tRNA + NADP(+) = a uridine in tRNA + NADPH + H(+)</text>
        <dbReference type="Rhea" id="RHEA:23624"/>
        <dbReference type="Rhea" id="RHEA-COMP:13339"/>
        <dbReference type="Rhea" id="RHEA-COMP:13887"/>
        <dbReference type="ChEBI" id="CHEBI:15378"/>
        <dbReference type="ChEBI" id="CHEBI:57783"/>
        <dbReference type="ChEBI" id="CHEBI:58349"/>
        <dbReference type="ChEBI" id="CHEBI:65315"/>
        <dbReference type="ChEBI" id="CHEBI:74443"/>
    </reaction>
</comment>
<dbReference type="Pfam" id="PF01207">
    <property type="entry name" value="Dus"/>
    <property type="match status" value="1"/>
</dbReference>
<dbReference type="InterPro" id="IPR001269">
    <property type="entry name" value="DUS_fam"/>
</dbReference>
<evidence type="ECO:0000256" key="10">
    <source>
        <dbReference type="ARBA" id="ARBA00048205"/>
    </source>
</evidence>
<feature type="active site" description="Proton donor" evidence="13">
    <location>
        <position position="101"/>
    </location>
</feature>
<evidence type="ECO:0000256" key="5">
    <source>
        <dbReference type="ARBA" id="ARBA00022643"/>
    </source>
</evidence>
<dbReference type="GO" id="GO:0017150">
    <property type="term" value="F:tRNA dihydrouridine synthase activity"/>
    <property type="evidence" value="ECO:0007669"/>
    <property type="project" value="InterPro"/>
</dbReference>
<keyword evidence="7" id="KW-0521">NADP</keyword>
<evidence type="ECO:0000256" key="7">
    <source>
        <dbReference type="ARBA" id="ARBA00022857"/>
    </source>
</evidence>
<comment type="cofactor">
    <cofactor evidence="1 12 14">
        <name>FMN</name>
        <dbReference type="ChEBI" id="CHEBI:58210"/>
    </cofactor>
</comment>
<dbReference type="InterPro" id="IPR035587">
    <property type="entry name" value="DUS-like_FMN-bd"/>
</dbReference>
<comment type="caution">
    <text evidence="16">The sequence shown here is derived from an EMBL/GenBank/DDBJ whole genome shotgun (WGS) entry which is preliminary data.</text>
</comment>
<feature type="domain" description="DUS-like FMN-binding" evidence="15">
    <location>
        <begin position="15"/>
        <end position="308"/>
    </location>
</feature>
<protein>
    <recommendedName>
        <fullName evidence="12">tRNA-dihydrouridine synthase</fullName>
        <ecNumber evidence="12">1.3.1.-</ecNumber>
    </recommendedName>
</protein>
<evidence type="ECO:0000256" key="4">
    <source>
        <dbReference type="ARBA" id="ARBA00022630"/>
    </source>
</evidence>
<keyword evidence="6 12" id="KW-0819">tRNA processing</keyword>
<dbReference type="Gene3D" id="1.10.1200.80">
    <property type="entry name" value="Putative flavin oxidoreducatase, domain 2"/>
    <property type="match status" value="1"/>
</dbReference>
<feature type="binding site" evidence="14">
    <location>
        <position position="140"/>
    </location>
    <ligand>
        <name>FMN</name>
        <dbReference type="ChEBI" id="CHEBI:58210"/>
    </ligand>
</feature>
<evidence type="ECO:0000259" key="15">
    <source>
        <dbReference type="Pfam" id="PF01207"/>
    </source>
</evidence>
<dbReference type="InterPro" id="IPR013785">
    <property type="entry name" value="Aldolase_TIM"/>
</dbReference>
<dbReference type="InterPro" id="IPR024036">
    <property type="entry name" value="tRNA-dHydroUridine_Synthase_C"/>
</dbReference>
<evidence type="ECO:0000256" key="9">
    <source>
        <dbReference type="ARBA" id="ARBA00023002"/>
    </source>
</evidence>
<evidence type="ECO:0000256" key="1">
    <source>
        <dbReference type="ARBA" id="ARBA00001917"/>
    </source>
</evidence>
<evidence type="ECO:0000256" key="11">
    <source>
        <dbReference type="ARBA" id="ARBA00048802"/>
    </source>
</evidence>
<evidence type="ECO:0000256" key="3">
    <source>
        <dbReference type="ARBA" id="ARBA00022555"/>
    </source>
</evidence>
<feature type="binding site" evidence="14">
    <location>
        <position position="71"/>
    </location>
    <ligand>
        <name>FMN</name>
        <dbReference type="ChEBI" id="CHEBI:58210"/>
    </ligand>
</feature>
<name>A0A9D2AAI9_9BACT</name>
<dbReference type="NCBIfam" id="TIGR00737">
    <property type="entry name" value="nifR3_yhdG"/>
    <property type="match status" value="1"/>
</dbReference>
<comment type="function">
    <text evidence="2 12">Catalyzes the synthesis of 5,6-dihydrouridine (D), a modified base found in the D-loop of most tRNAs, via the reduction of the C5-C6 double bond in target uridines.</text>
</comment>
<evidence type="ECO:0000256" key="6">
    <source>
        <dbReference type="ARBA" id="ARBA00022694"/>
    </source>
</evidence>
<keyword evidence="9 12" id="KW-0560">Oxidoreductase</keyword>
<accession>A0A9D2AAI9</accession>
<keyword evidence="14" id="KW-0547">Nucleotide-binding</keyword>
<dbReference type="PANTHER" id="PTHR45846:SF1">
    <property type="entry name" value="TRNA-DIHYDROURIDINE(47) SYNTHASE [NAD(P)(+)]-LIKE"/>
    <property type="match status" value="1"/>
</dbReference>
<evidence type="ECO:0000256" key="12">
    <source>
        <dbReference type="PIRNR" id="PIRNR006621"/>
    </source>
</evidence>
<dbReference type="PROSITE" id="PS01136">
    <property type="entry name" value="UPF0034"/>
    <property type="match status" value="1"/>
</dbReference>
<evidence type="ECO:0000256" key="13">
    <source>
        <dbReference type="PIRSR" id="PIRSR006621-1"/>
    </source>
</evidence>
<evidence type="ECO:0000256" key="2">
    <source>
        <dbReference type="ARBA" id="ARBA00002790"/>
    </source>
</evidence>
<dbReference type="GO" id="GO:0050660">
    <property type="term" value="F:flavin adenine dinucleotide binding"/>
    <property type="evidence" value="ECO:0007669"/>
    <property type="project" value="InterPro"/>
</dbReference>
<evidence type="ECO:0000313" key="16">
    <source>
        <dbReference type="EMBL" id="HIX02648.1"/>
    </source>
</evidence>
<keyword evidence="5 12" id="KW-0288">FMN</keyword>